<keyword evidence="3" id="KW-1185">Reference proteome</keyword>
<dbReference type="Pfam" id="PF00583">
    <property type="entry name" value="Acetyltransf_1"/>
    <property type="match status" value="1"/>
</dbReference>
<dbReference type="InterPro" id="IPR016181">
    <property type="entry name" value="Acyl_CoA_acyltransferase"/>
</dbReference>
<dbReference type="EMBL" id="MWIO01000014">
    <property type="protein sequence ID" value="THD08758.1"/>
    <property type="molecule type" value="Genomic_DNA"/>
</dbReference>
<dbReference type="GO" id="GO:0016747">
    <property type="term" value="F:acyltransferase activity, transferring groups other than amino-acyl groups"/>
    <property type="evidence" value="ECO:0007669"/>
    <property type="project" value="InterPro"/>
</dbReference>
<keyword evidence="2" id="KW-0808">Transferase</keyword>
<reference evidence="2 3" key="1">
    <citation type="submission" date="2017-02" db="EMBL/GenBank/DDBJ databases">
        <title>Whole genome sequencing of Rhodanobacter lindaniclasticus DSM 17932.</title>
        <authorList>
            <person name="Kumar S."/>
            <person name="Patil P."/>
            <person name="Patil P.B."/>
        </authorList>
    </citation>
    <scope>NUCLEOTIDE SEQUENCE [LARGE SCALE GENOMIC DNA]</scope>
    <source>
        <strain evidence="2 3">DSM 17932</strain>
    </source>
</reference>
<dbReference type="PROSITE" id="PS51186">
    <property type="entry name" value="GNAT"/>
    <property type="match status" value="1"/>
</dbReference>
<dbReference type="RefSeq" id="WP_136257633.1">
    <property type="nucleotide sequence ID" value="NZ_MWIO01000014.1"/>
</dbReference>
<feature type="domain" description="N-acetyltransferase" evidence="1">
    <location>
        <begin position="35"/>
        <end position="190"/>
    </location>
</feature>
<dbReference type="Gene3D" id="3.40.630.30">
    <property type="match status" value="1"/>
</dbReference>
<accession>A0A4S3KK74</accession>
<dbReference type="Proteomes" id="UP000306317">
    <property type="component" value="Unassembled WGS sequence"/>
</dbReference>
<gene>
    <name evidence="2" type="ORF">B1991_05160</name>
</gene>
<name>A0A4S3KK74_9GAMM</name>
<dbReference type="CDD" id="cd04301">
    <property type="entry name" value="NAT_SF"/>
    <property type="match status" value="1"/>
</dbReference>
<proteinExistence type="predicted"/>
<evidence type="ECO:0000259" key="1">
    <source>
        <dbReference type="PROSITE" id="PS51186"/>
    </source>
</evidence>
<protein>
    <submittedName>
        <fullName evidence="2">GNAT family N-acetyltransferase</fullName>
    </submittedName>
</protein>
<sequence>MSEIRSADHHTASATPFGAIEGTHWIETLNDGSPVLIRPLRPEDRQRETAFIKRLSEQACRFRFLGKLKEASPALLDQLMDVDQRSRMAFVALAHDNGELRMVGVSRYGASGDEKQCECAVTVADDWRQRGLAVLLMRRLIDIARKNGFHTMFSIDAAENEPMRELAGYLGFQRRLDPDDGTQVIHTLDL</sequence>
<comment type="caution">
    <text evidence="2">The sequence shown here is derived from an EMBL/GenBank/DDBJ whole genome shotgun (WGS) entry which is preliminary data.</text>
</comment>
<dbReference type="AlphaFoldDB" id="A0A4S3KK74"/>
<dbReference type="InterPro" id="IPR000182">
    <property type="entry name" value="GNAT_dom"/>
</dbReference>
<evidence type="ECO:0000313" key="2">
    <source>
        <dbReference type="EMBL" id="THD08758.1"/>
    </source>
</evidence>
<organism evidence="2 3">
    <name type="scientific">Rhodanobacter lindaniclasticus</name>
    <dbReference type="NCBI Taxonomy" id="75310"/>
    <lineage>
        <taxon>Bacteria</taxon>
        <taxon>Pseudomonadati</taxon>
        <taxon>Pseudomonadota</taxon>
        <taxon>Gammaproteobacteria</taxon>
        <taxon>Lysobacterales</taxon>
        <taxon>Rhodanobacteraceae</taxon>
        <taxon>Rhodanobacter</taxon>
    </lineage>
</organism>
<dbReference type="SUPFAM" id="SSF55729">
    <property type="entry name" value="Acyl-CoA N-acyltransferases (Nat)"/>
    <property type="match status" value="1"/>
</dbReference>
<evidence type="ECO:0000313" key="3">
    <source>
        <dbReference type="Proteomes" id="UP000306317"/>
    </source>
</evidence>
<dbReference type="OrthoDB" id="9807426at2"/>